<evidence type="ECO:0000256" key="4">
    <source>
        <dbReference type="ARBA" id="ARBA00022692"/>
    </source>
</evidence>
<keyword evidence="5" id="KW-0029">Amino-acid transport</keyword>
<dbReference type="PANTHER" id="PTHR11795">
    <property type="entry name" value="BRANCHED-CHAIN AMINO ACID TRANSPORT SYSTEM PERMEASE PROTEIN LIVH"/>
    <property type="match status" value="1"/>
</dbReference>
<evidence type="ECO:0000313" key="10">
    <source>
        <dbReference type="EMBL" id="MCY0149263.1"/>
    </source>
</evidence>
<evidence type="ECO:0000313" key="11">
    <source>
        <dbReference type="Proteomes" id="UP001073227"/>
    </source>
</evidence>
<dbReference type="Pfam" id="PF02653">
    <property type="entry name" value="BPD_transp_2"/>
    <property type="match status" value="1"/>
</dbReference>
<comment type="similarity">
    <text evidence="8">Belongs to the binding-protein-dependent transport system permease family. LivHM subfamily.</text>
</comment>
<dbReference type="PANTHER" id="PTHR11795:SF450">
    <property type="entry name" value="ABC TRANSPORTER PERMEASE PROTEIN"/>
    <property type="match status" value="1"/>
</dbReference>
<comment type="subcellular location">
    <subcellularLocation>
        <location evidence="1">Cell membrane</location>
        <topology evidence="1">Multi-pass membrane protein</topology>
    </subcellularLocation>
</comment>
<feature type="transmembrane region" description="Helical" evidence="9">
    <location>
        <begin position="12"/>
        <end position="35"/>
    </location>
</feature>
<reference evidence="10" key="1">
    <citation type="submission" date="2022-10" db="EMBL/GenBank/DDBJ databases">
        <title>Hoeflea sp. G2-23, isolated from marine algae.</title>
        <authorList>
            <person name="Kristyanto S."/>
            <person name="Kim J.M."/>
            <person name="Jeon C.O."/>
        </authorList>
    </citation>
    <scope>NUCLEOTIDE SEQUENCE</scope>
    <source>
        <strain evidence="10">G2-23</strain>
    </source>
</reference>
<evidence type="ECO:0000256" key="6">
    <source>
        <dbReference type="ARBA" id="ARBA00022989"/>
    </source>
</evidence>
<dbReference type="InterPro" id="IPR001851">
    <property type="entry name" value="ABC_transp_permease"/>
</dbReference>
<organism evidence="10 11">
    <name type="scientific">Hoeflea algicola</name>
    <dbReference type="NCBI Taxonomy" id="2983763"/>
    <lineage>
        <taxon>Bacteria</taxon>
        <taxon>Pseudomonadati</taxon>
        <taxon>Pseudomonadota</taxon>
        <taxon>Alphaproteobacteria</taxon>
        <taxon>Hyphomicrobiales</taxon>
        <taxon>Rhizobiaceae</taxon>
        <taxon>Hoeflea</taxon>
    </lineage>
</organism>
<dbReference type="InterPro" id="IPR052157">
    <property type="entry name" value="BCAA_transport_permease"/>
</dbReference>
<feature type="transmembrane region" description="Helical" evidence="9">
    <location>
        <begin position="98"/>
        <end position="117"/>
    </location>
</feature>
<evidence type="ECO:0000256" key="2">
    <source>
        <dbReference type="ARBA" id="ARBA00022448"/>
    </source>
</evidence>
<keyword evidence="7 9" id="KW-0472">Membrane</keyword>
<dbReference type="Proteomes" id="UP001073227">
    <property type="component" value="Unassembled WGS sequence"/>
</dbReference>
<evidence type="ECO:0000256" key="1">
    <source>
        <dbReference type="ARBA" id="ARBA00004651"/>
    </source>
</evidence>
<evidence type="ECO:0000256" key="8">
    <source>
        <dbReference type="ARBA" id="ARBA00037998"/>
    </source>
</evidence>
<feature type="transmembrane region" description="Helical" evidence="9">
    <location>
        <begin position="193"/>
        <end position="214"/>
    </location>
</feature>
<feature type="transmembrane region" description="Helical" evidence="9">
    <location>
        <begin position="261"/>
        <end position="282"/>
    </location>
</feature>
<comment type="caution">
    <text evidence="10">The sequence shown here is derived from an EMBL/GenBank/DDBJ whole genome shotgun (WGS) entry which is preliminary data.</text>
</comment>
<keyword evidence="4 9" id="KW-0812">Transmembrane</keyword>
<keyword evidence="11" id="KW-1185">Reference proteome</keyword>
<feature type="transmembrane region" description="Helical" evidence="9">
    <location>
        <begin position="68"/>
        <end position="91"/>
    </location>
</feature>
<feature type="transmembrane region" description="Helical" evidence="9">
    <location>
        <begin position="42"/>
        <end position="62"/>
    </location>
</feature>
<feature type="transmembrane region" description="Helical" evidence="9">
    <location>
        <begin position="226"/>
        <end position="254"/>
    </location>
</feature>
<gene>
    <name evidence="10" type="ORF">OEG84_16495</name>
</gene>
<sequence>MQNFIQISLVSLQIGAVYILFSLGLTLIFGVMKIINFAHGQVFTLSAIIVAVMLPMLTGWGWSPPVAFAASAVVALLSSVSLGFVMFQYGFRFYQRNLVGSFILSLGFVLLLEGIYLDVFGGQVRSIPPLITGTVDVFGAPMTTQRLVLCVAAIVFTLILYFALAKTRTGKALRAASIDHEAAMLQGIPYERIALQGFLIAALLAGVAGILIAPTSAVTTTIGTDYLLKGFIAVIIGGLGSVPGAIVGSLFVAFIEGFGGFYFDPSGASIAVFVLVMVVLVVRPKGLMGNV</sequence>
<dbReference type="EMBL" id="JAOVZR010000001">
    <property type="protein sequence ID" value="MCY0149263.1"/>
    <property type="molecule type" value="Genomic_DNA"/>
</dbReference>
<evidence type="ECO:0000256" key="5">
    <source>
        <dbReference type="ARBA" id="ARBA00022970"/>
    </source>
</evidence>
<name>A0ABT3ZBT2_9HYPH</name>
<evidence type="ECO:0000256" key="3">
    <source>
        <dbReference type="ARBA" id="ARBA00022475"/>
    </source>
</evidence>
<dbReference type="CDD" id="cd06582">
    <property type="entry name" value="TM_PBP1_LivH_like"/>
    <property type="match status" value="1"/>
</dbReference>
<evidence type="ECO:0000256" key="7">
    <source>
        <dbReference type="ARBA" id="ARBA00023136"/>
    </source>
</evidence>
<feature type="transmembrane region" description="Helical" evidence="9">
    <location>
        <begin position="146"/>
        <end position="164"/>
    </location>
</feature>
<keyword evidence="3" id="KW-1003">Cell membrane</keyword>
<keyword evidence="6 9" id="KW-1133">Transmembrane helix</keyword>
<evidence type="ECO:0000256" key="9">
    <source>
        <dbReference type="SAM" id="Phobius"/>
    </source>
</evidence>
<dbReference type="RefSeq" id="WP_267654764.1">
    <property type="nucleotide sequence ID" value="NZ_JAOVZR010000001.1"/>
</dbReference>
<keyword evidence="2" id="KW-0813">Transport</keyword>
<accession>A0ABT3ZBT2</accession>
<proteinExistence type="inferred from homology"/>
<protein>
    <submittedName>
        <fullName evidence="10">Branched-chain amino acid ABC transporter permease</fullName>
    </submittedName>
</protein>